<keyword evidence="5 8" id="KW-0812">Transmembrane</keyword>
<evidence type="ECO:0000256" key="4">
    <source>
        <dbReference type="ARBA" id="ARBA00022475"/>
    </source>
</evidence>
<dbReference type="InterPro" id="IPR037294">
    <property type="entry name" value="ABC_BtuC-like"/>
</dbReference>
<organism evidence="9 10">
    <name type="scientific">candidate division TA06 bacterium</name>
    <dbReference type="NCBI Taxonomy" id="2250710"/>
    <lineage>
        <taxon>Bacteria</taxon>
        <taxon>Bacteria division TA06</taxon>
    </lineage>
</organism>
<evidence type="ECO:0000313" key="9">
    <source>
        <dbReference type="EMBL" id="MBI4726368.1"/>
    </source>
</evidence>
<evidence type="ECO:0000256" key="3">
    <source>
        <dbReference type="ARBA" id="ARBA00022448"/>
    </source>
</evidence>
<dbReference type="CDD" id="cd06550">
    <property type="entry name" value="TM_ABC_iron-siderophores_like"/>
    <property type="match status" value="1"/>
</dbReference>
<dbReference type="GO" id="GO:0033214">
    <property type="term" value="P:siderophore-iron import into cell"/>
    <property type="evidence" value="ECO:0007669"/>
    <property type="project" value="TreeGrafter"/>
</dbReference>
<proteinExistence type="inferred from homology"/>
<evidence type="ECO:0000256" key="5">
    <source>
        <dbReference type="ARBA" id="ARBA00022692"/>
    </source>
</evidence>
<dbReference type="PANTHER" id="PTHR30472">
    <property type="entry name" value="FERRIC ENTEROBACTIN TRANSPORT SYSTEM PERMEASE PROTEIN"/>
    <property type="match status" value="1"/>
</dbReference>
<dbReference type="PANTHER" id="PTHR30472:SF25">
    <property type="entry name" value="ABC TRANSPORTER PERMEASE PROTEIN MJ0876-RELATED"/>
    <property type="match status" value="1"/>
</dbReference>
<name>A0A933IDB2_UNCT6</name>
<feature type="transmembrane region" description="Helical" evidence="8">
    <location>
        <begin position="229"/>
        <end position="257"/>
    </location>
</feature>
<comment type="subcellular location">
    <subcellularLocation>
        <location evidence="1">Cell membrane</location>
        <topology evidence="1">Multi-pass membrane protein</topology>
    </subcellularLocation>
</comment>
<evidence type="ECO:0000256" key="8">
    <source>
        <dbReference type="SAM" id="Phobius"/>
    </source>
</evidence>
<evidence type="ECO:0000313" key="10">
    <source>
        <dbReference type="Proteomes" id="UP000736328"/>
    </source>
</evidence>
<dbReference type="GO" id="GO:0005886">
    <property type="term" value="C:plasma membrane"/>
    <property type="evidence" value="ECO:0007669"/>
    <property type="project" value="UniProtKB-SubCell"/>
</dbReference>
<feature type="transmembrane region" description="Helical" evidence="8">
    <location>
        <begin position="135"/>
        <end position="158"/>
    </location>
</feature>
<accession>A0A933IDB2</accession>
<dbReference type="Gene3D" id="1.10.3470.10">
    <property type="entry name" value="ABC transporter involved in vitamin B12 uptake, BtuC"/>
    <property type="match status" value="1"/>
</dbReference>
<dbReference type="AlphaFoldDB" id="A0A933IDB2"/>
<gene>
    <name evidence="9" type="ORF">HY768_03945</name>
</gene>
<evidence type="ECO:0000256" key="1">
    <source>
        <dbReference type="ARBA" id="ARBA00004651"/>
    </source>
</evidence>
<keyword evidence="6 8" id="KW-1133">Transmembrane helix</keyword>
<reference evidence="9" key="1">
    <citation type="submission" date="2020-07" db="EMBL/GenBank/DDBJ databases">
        <title>Huge and variable diversity of episymbiotic CPR bacteria and DPANN archaea in groundwater ecosystems.</title>
        <authorList>
            <person name="He C.Y."/>
            <person name="Keren R."/>
            <person name="Whittaker M."/>
            <person name="Farag I.F."/>
            <person name="Doudna J."/>
            <person name="Cate J.H.D."/>
            <person name="Banfield J.F."/>
        </authorList>
    </citation>
    <scope>NUCLEOTIDE SEQUENCE</scope>
    <source>
        <strain evidence="9">NC_groundwater_1520_Pr4_B-0.1um_53_5</strain>
    </source>
</reference>
<feature type="transmembrane region" description="Helical" evidence="8">
    <location>
        <begin position="179"/>
        <end position="199"/>
    </location>
</feature>
<feature type="transmembrane region" description="Helical" evidence="8">
    <location>
        <begin position="12"/>
        <end position="34"/>
    </location>
</feature>
<dbReference type="Pfam" id="PF01032">
    <property type="entry name" value="FecCD"/>
    <property type="match status" value="1"/>
</dbReference>
<evidence type="ECO:0000256" key="2">
    <source>
        <dbReference type="ARBA" id="ARBA00007935"/>
    </source>
</evidence>
<dbReference type="Proteomes" id="UP000736328">
    <property type="component" value="Unassembled WGS sequence"/>
</dbReference>
<comment type="similarity">
    <text evidence="2">Belongs to the binding-protein-dependent transport system permease family. FecCD subfamily.</text>
</comment>
<sequence>MRREIKAWYYLLPASLAAILLGLASGPAGFGLLTDPQVMAIRLPRVLLGMLAGAGLASSGAALQSALGNPLAEPYLLGVSGGAAFGAALTLLLGLSSGWGGAISLPLFSLVFGLLALYAVYRLGRVGFRLPSETVILSGIIVNAFFSALIMLLLALAGRQLQEMIYLLMGNLGMIFGTQSLYLLWVCAATIILCTAYLWSQGRNLDLLSLGEHPAQSLGLPVEKLKVRILLASALMVAAVVSLAGVIGFVGLVVPHLARMIIGPKNSRLVPLSVLLGANLLVLADALARTAAPQEIPVGVITSLLGVPFFTYLLRRKKRAGL</sequence>
<keyword evidence="7 8" id="KW-0472">Membrane</keyword>
<feature type="transmembrane region" description="Helical" evidence="8">
    <location>
        <begin position="102"/>
        <end position="123"/>
    </location>
</feature>
<keyword evidence="4" id="KW-1003">Cell membrane</keyword>
<evidence type="ECO:0000256" key="7">
    <source>
        <dbReference type="ARBA" id="ARBA00023136"/>
    </source>
</evidence>
<dbReference type="GO" id="GO:0022857">
    <property type="term" value="F:transmembrane transporter activity"/>
    <property type="evidence" value="ECO:0007669"/>
    <property type="project" value="InterPro"/>
</dbReference>
<feature type="transmembrane region" description="Helical" evidence="8">
    <location>
        <begin position="75"/>
        <end position="95"/>
    </location>
</feature>
<dbReference type="SUPFAM" id="SSF81345">
    <property type="entry name" value="ABC transporter involved in vitamin B12 uptake, BtuC"/>
    <property type="match status" value="1"/>
</dbReference>
<protein>
    <submittedName>
        <fullName evidence="9">Iron ABC transporter permease</fullName>
    </submittedName>
</protein>
<feature type="transmembrane region" description="Helical" evidence="8">
    <location>
        <begin position="269"/>
        <end position="290"/>
    </location>
</feature>
<comment type="caution">
    <text evidence="9">The sequence shown here is derived from an EMBL/GenBank/DDBJ whole genome shotgun (WGS) entry which is preliminary data.</text>
</comment>
<dbReference type="EMBL" id="JACQXR010000047">
    <property type="protein sequence ID" value="MBI4726368.1"/>
    <property type="molecule type" value="Genomic_DNA"/>
</dbReference>
<evidence type="ECO:0000256" key="6">
    <source>
        <dbReference type="ARBA" id="ARBA00022989"/>
    </source>
</evidence>
<dbReference type="InterPro" id="IPR000522">
    <property type="entry name" value="ABC_transptr_permease_BtuC"/>
</dbReference>
<keyword evidence="3" id="KW-0813">Transport</keyword>
<feature type="transmembrane region" description="Helical" evidence="8">
    <location>
        <begin position="296"/>
        <end position="314"/>
    </location>
</feature>